<comment type="caution">
    <text evidence="4">The sequence shown here is derived from an EMBL/GenBank/DDBJ whole genome shotgun (WGS) entry which is preliminary data.</text>
</comment>
<protein>
    <submittedName>
        <fullName evidence="4">DnaD domain protein</fullName>
    </submittedName>
</protein>
<dbReference type="NCBIfam" id="TIGR01446">
    <property type="entry name" value="DnaD_dom"/>
    <property type="match status" value="2"/>
</dbReference>
<feature type="domain" description="DnaB/C C-terminal" evidence="3">
    <location>
        <begin position="214"/>
        <end position="278"/>
    </location>
</feature>
<name>A0A938X4D2_9CLOT</name>
<dbReference type="InterPro" id="IPR006343">
    <property type="entry name" value="DnaB/C_C"/>
</dbReference>
<organism evidence="4 5">
    <name type="scientific">Mordavella massiliensis</name>
    <dbReference type="NCBI Taxonomy" id="1871024"/>
    <lineage>
        <taxon>Bacteria</taxon>
        <taxon>Bacillati</taxon>
        <taxon>Bacillota</taxon>
        <taxon>Clostridia</taxon>
        <taxon>Eubacteriales</taxon>
        <taxon>Clostridiaceae</taxon>
        <taxon>Mordavella</taxon>
    </lineage>
</organism>
<keyword evidence="5" id="KW-1185">Reference proteome</keyword>
<dbReference type="InterPro" id="IPR053162">
    <property type="entry name" value="DnaD"/>
</dbReference>
<evidence type="ECO:0000313" key="5">
    <source>
        <dbReference type="Proteomes" id="UP000713880"/>
    </source>
</evidence>
<feature type="region of interest" description="Disordered" evidence="2">
    <location>
        <begin position="91"/>
        <end position="110"/>
    </location>
</feature>
<dbReference type="PIRSF" id="PIRSF033722">
    <property type="entry name" value="DnaD_CA_C3587_prd"/>
    <property type="match status" value="1"/>
</dbReference>
<comment type="similarity">
    <text evidence="1">Belongs to the DnaB/DnaD family.</text>
</comment>
<dbReference type="Proteomes" id="UP000713880">
    <property type="component" value="Unassembled WGS sequence"/>
</dbReference>
<dbReference type="Gene3D" id="1.10.10.630">
    <property type="entry name" value="DnaD domain-like"/>
    <property type="match status" value="2"/>
</dbReference>
<sequence length="324" mass="37494">MTKLTLRNCAQDNITVLENEFIDRYMAQANGEYVKVYLLVLRHLGDSSGMLSIPEMADILECTEKDVLRALRYWKKQGILDYTDYGDTAEAKAPARGTSSPDHAEDFAGRTPLRDDKEFKELLFVAEQYLGKTLSSSDIDTIIYFFDSLSMSADLIEYLIEYCVENGHKSMHYIRAVALSWDSQNIRTVEEAKANTLQYHKNYYSVLKAYGIGGRSPASSEIAYIRKWHEEYGFSLDIILEACERTMNAIHQPNFEYTDSILKNWRSKNVRHLKDIEAVDADFQKAKEQRTASREKKTIRSNKFNNFEGRSYNMDDLERKLIQQ</sequence>
<evidence type="ECO:0000256" key="2">
    <source>
        <dbReference type="SAM" id="MobiDB-lite"/>
    </source>
</evidence>
<feature type="domain" description="DnaB/C C-terminal" evidence="3">
    <location>
        <begin position="124"/>
        <end position="194"/>
    </location>
</feature>
<dbReference type="Pfam" id="PF07261">
    <property type="entry name" value="DnaB_2"/>
    <property type="match status" value="2"/>
</dbReference>
<dbReference type="RefSeq" id="WP_204909439.1">
    <property type="nucleotide sequence ID" value="NZ_JACJLV010000035.1"/>
</dbReference>
<dbReference type="InterPro" id="IPR034829">
    <property type="entry name" value="DnaD-like_sf"/>
</dbReference>
<accession>A0A938X4D2</accession>
<dbReference type="InterPro" id="IPR017019">
    <property type="entry name" value="DNA_replication_prd_bac"/>
</dbReference>
<evidence type="ECO:0000313" key="4">
    <source>
        <dbReference type="EMBL" id="MBM6827420.1"/>
    </source>
</evidence>
<evidence type="ECO:0000256" key="1">
    <source>
        <dbReference type="ARBA" id="ARBA00093462"/>
    </source>
</evidence>
<evidence type="ECO:0000259" key="3">
    <source>
        <dbReference type="Pfam" id="PF07261"/>
    </source>
</evidence>
<dbReference type="EMBL" id="JACJLV010000035">
    <property type="protein sequence ID" value="MBM6827420.1"/>
    <property type="molecule type" value="Genomic_DNA"/>
</dbReference>
<proteinExistence type="inferred from homology"/>
<dbReference type="AlphaFoldDB" id="A0A938X4D2"/>
<reference evidence="4" key="1">
    <citation type="submission" date="2020-08" db="EMBL/GenBank/DDBJ databases">
        <authorList>
            <person name="Cejkova D."/>
            <person name="Kubasova T."/>
            <person name="Jahodarova E."/>
            <person name="Rychlik I."/>
        </authorList>
    </citation>
    <scope>NUCLEOTIDE SEQUENCE</scope>
    <source>
        <strain evidence="4">An420c</strain>
    </source>
</reference>
<dbReference type="SUPFAM" id="SSF158499">
    <property type="entry name" value="DnaD domain-like"/>
    <property type="match status" value="2"/>
</dbReference>
<reference evidence="4" key="2">
    <citation type="journal article" date="2021" name="Sci. Rep.">
        <title>The distribution of antibiotic resistance genes in chicken gut microbiota commensals.</title>
        <authorList>
            <person name="Juricova H."/>
            <person name="Matiasovicova J."/>
            <person name="Kubasova T."/>
            <person name="Cejkova D."/>
            <person name="Rychlik I."/>
        </authorList>
    </citation>
    <scope>NUCLEOTIDE SEQUENCE</scope>
    <source>
        <strain evidence="4">An420c</strain>
    </source>
</reference>
<dbReference type="PANTHER" id="PTHR37293:SF5">
    <property type="entry name" value="DNA REPLICATION PROTEIN"/>
    <property type="match status" value="1"/>
</dbReference>
<dbReference type="PANTHER" id="PTHR37293">
    <property type="entry name" value="PHAGE REPLICATION PROTEIN-RELATED"/>
    <property type="match status" value="1"/>
</dbReference>
<gene>
    <name evidence="4" type="ORF">H6A13_10000</name>
</gene>